<evidence type="ECO:0000259" key="4">
    <source>
        <dbReference type="Pfam" id="PF25597"/>
    </source>
</evidence>
<evidence type="ECO:0000259" key="2">
    <source>
        <dbReference type="Pfam" id="PF14244"/>
    </source>
</evidence>
<reference evidence="5" key="1">
    <citation type="submission" date="2020-06" db="EMBL/GenBank/DDBJ databases">
        <authorList>
            <person name="Li T."/>
            <person name="Hu X."/>
            <person name="Zhang T."/>
            <person name="Song X."/>
            <person name="Zhang H."/>
            <person name="Dai N."/>
            <person name="Sheng W."/>
            <person name="Hou X."/>
            <person name="Wei L."/>
        </authorList>
    </citation>
    <scope>NUCLEOTIDE SEQUENCE</scope>
    <source>
        <strain evidence="5">KEN1</strain>
        <tissue evidence="5">Leaf</tissue>
    </source>
</reference>
<evidence type="ECO:0000259" key="1">
    <source>
        <dbReference type="Pfam" id="PF07727"/>
    </source>
</evidence>
<dbReference type="InterPro" id="IPR054722">
    <property type="entry name" value="PolX-like_BBD"/>
</dbReference>
<dbReference type="PANTHER" id="PTHR37610:SF40">
    <property type="entry name" value="OS01G0909600 PROTEIN"/>
    <property type="match status" value="1"/>
</dbReference>
<gene>
    <name evidence="5" type="ORF">Slati_4492700</name>
</gene>
<dbReference type="AlphaFoldDB" id="A0AAW2SSZ0"/>
<dbReference type="Pfam" id="PF25597">
    <property type="entry name" value="SH3_retrovirus"/>
    <property type="match status" value="1"/>
</dbReference>
<dbReference type="Pfam" id="PF22936">
    <property type="entry name" value="Pol_BBD"/>
    <property type="match status" value="1"/>
</dbReference>
<dbReference type="Pfam" id="PF07727">
    <property type="entry name" value="RVT_2"/>
    <property type="match status" value="1"/>
</dbReference>
<accession>A0AAW2SSZ0</accession>
<sequence length="696" mass="78060">MASTSNNFTHGSSGDIRTVAEVPAARNQSTENSGLVMISAPFNGSNWLTWSRSVRIALEGKDKLGYIDGSYMRPHDGSVDLKQWRITDSLVRTWILSTMVKEIVNAFLYVPSARALWLELEASNKSKMEEIEENQLMQFLMGLSEPYDSIRSQILVLDPLPSVNKAYSMVLRVERQRKVNLEYADIGENNAMNDSCFKLHGTPEWYKDLNEQKKWGTATNRVYNATDTLLSEESKTMQRNEVVLVSELMEALKMVQTKVPQDPVRVHFAHDTDMAGITLHKKTEKAGSRDWIVDSGATNHMCGDACAFHSLTKLLNPIKIHFPDNSVSYETHTGNITLSPTLTLSNVLLIPSFKHNLLSVSQLCQSLSIAFVFLTSSCILQDLMTKRPLAIGTKVGRLYFLYSNSFSVSPQHTCYSVEDCSAHNENFVVWHRPLGHPSLAVLTHVKGLDIGAISKDHGQKGYKLFDLDNHVIIISRDVTFHEHIFPYIDHSELSPSPMLIPTSILDHHTDLIQPVLPPTPISDPNPPTPTLPVTQIPDSDPPLQRSQRHIKTPSWLTDFHCNHSSDSFIHPSTLALSHTDFLAALSTIQEPSTYLQANGCKEWEDAMSQEIEALEQNETWEVVPLPKGKKTIGCKWVYKVKVRADGSIDRYKARLVAKGYNQVKGVDYVDRFSPVAKAVTVRTFLAVATGFSWPIH</sequence>
<feature type="domain" description="Retrovirus-related Pol polyprotein from transposon TNT 1-94-like beta-barrel" evidence="3">
    <location>
        <begin position="291"/>
        <end position="365"/>
    </location>
</feature>
<comment type="caution">
    <text evidence="5">The sequence shown here is derived from an EMBL/GenBank/DDBJ whole genome shotgun (WGS) entry which is preliminary data.</text>
</comment>
<name>A0AAW2SSZ0_9LAMI</name>
<feature type="domain" description="Retroviral polymerase SH3-like" evidence="4">
    <location>
        <begin position="456"/>
        <end position="490"/>
    </location>
</feature>
<evidence type="ECO:0000259" key="3">
    <source>
        <dbReference type="Pfam" id="PF22936"/>
    </source>
</evidence>
<dbReference type="InterPro" id="IPR057670">
    <property type="entry name" value="SH3_retrovirus"/>
</dbReference>
<reference evidence="5" key="2">
    <citation type="journal article" date="2024" name="Plant">
        <title>Genomic evolution and insights into agronomic trait innovations of Sesamum species.</title>
        <authorList>
            <person name="Miao H."/>
            <person name="Wang L."/>
            <person name="Qu L."/>
            <person name="Liu H."/>
            <person name="Sun Y."/>
            <person name="Le M."/>
            <person name="Wang Q."/>
            <person name="Wei S."/>
            <person name="Zheng Y."/>
            <person name="Lin W."/>
            <person name="Duan Y."/>
            <person name="Cao H."/>
            <person name="Xiong S."/>
            <person name="Wang X."/>
            <person name="Wei L."/>
            <person name="Li C."/>
            <person name="Ma Q."/>
            <person name="Ju M."/>
            <person name="Zhao R."/>
            <person name="Li G."/>
            <person name="Mu C."/>
            <person name="Tian Q."/>
            <person name="Mei H."/>
            <person name="Zhang T."/>
            <person name="Gao T."/>
            <person name="Zhang H."/>
        </authorList>
    </citation>
    <scope>NUCLEOTIDE SEQUENCE</scope>
    <source>
        <strain evidence="5">KEN1</strain>
    </source>
</reference>
<dbReference type="EMBL" id="JACGWN010000016">
    <property type="protein sequence ID" value="KAL0395265.1"/>
    <property type="molecule type" value="Genomic_DNA"/>
</dbReference>
<feature type="domain" description="Retrotransposon Copia-like N-terminal" evidence="2">
    <location>
        <begin position="29"/>
        <end position="74"/>
    </location>
</feature>
<evidence type="ECO:0000313" key="5">
    <source>
        <dbReference type="EMBL" id="KAL0395265.1"/>
    </source>
</evidence>
<proteinExistence type="predicted"/>
<protein>
    <submittedName>
        <fullName evidence="5">Retrovirus-related Pol polyprotein from transposon RE1</fullName>
    </submittedName>
</protein>
<organism evidence="5">
    <name type="scientific">Sesamum latifolium</name>
    <dbReference type="NCBI Taxonomy" id="2727402"/>
    <lineage>
        <taxon>Eukaryota</taxon>
        <taxon>Viridiplantae</taxon>
        <taxon>Streptophyta</taxon>
        <taxon>Embryophyta</taxon>
        <taxon>Tracheophyta</taxon>
        <taxon>Spermatophyta</taxon>
        <taxon>Magnoliopsida</taxon>
        <taxon>eudicotyledons</taxon>
        <taxon>Gunneridae</taxon>
        <taxon>Pentapetalae</taxon>
        <taxon>asterids</taxon>
        <taxon>lamiids</taxon>
        <taxon>Lamiales</taxon>
        <taxon>Pedaliaceae</taxon>
        <taxon>Sesamum</taxon>
    </lineage>
</organism>
<feature type="domain" description="Reverse transcriptase Ty1/copia-type" evidence="1">
    <location>
        <begin position="617"/>
        <end position="696"/>
    </location>
</feature>
<dbReference type="Pfam" id="PF14244">
    <property type="entry name" value="Retrotran_gag_3"/>
    <property type="match status" value="1"/>
</dbReference>
<dbReference type="PANTHER" id="PTHR37610">
    <property type="entry name" value="CCHC-TYPE DOMAIN-CONTAINING PROTEIN"/>
    <property type="match status" value="1"/>
</dbReference>
<dbReference type="InterPro" id="IPR029472">
    <property type="entry name" value="Copia-like_N"/>
</dbReference>
<dbReference type="InterPro" id="IPR013103">
    <property type="entry name" value="RVT_2"/>
</dbReference>